<dbReference type="EMBL" id="CP103866">
    <property type="protein sequence ID" value="UWE04047.1"/>
    <property type="molecule type" value="Genomic_DNA"/>
</dbReference>
<protein>
    <submittedName>
        <fullName evidence="6">Acetylornithine transaminase</fullName>
        <ecNumber evidence="6">2.6.1.11</ecNumber>
    </submittedName>
</protein>
<dbReference type="RefSeq" id="WP_022738548.1">
    <property type="nucleotide sequence ID" value="NZ_CP103866.1"/>
</dbReference>
<dbReference type="PIRSF" id="PIRSF000521">
    <property type="entry name" value="Transaminase_4ab_Lys_Orn"/>
    <property type="match status" value="1"/>
</dbReference>
<dbReference type="NCBIfam" id="NF002325">
    <property type="entry name" value="PRK01278.1"/>
    <property type="match status" value="1"/>
</dbReference>
<comment type="similarity">
    <text evidence="5">Belongs to the class-III pyridoxal-phosphate-dependent aminotransferase family.</text>
</comment>
<dbReference type="Gene3D" id="3.40.640.10">
    <property type="entry name" value="Type I PLP-dependent aspartate aminotransferase-like (Major domain)"/>
    <property type="match status" value="1"/>
</dbReference>
<dbReference type="InterPro" id="IPR049704">
    <property type="entry name" value="Aminotrans_3_PPA_site"/>
</dbReference>
<keyword evidence="7" id="KW-1185">Reference proteome</keyword>
<dbReference type="InterPro" id="IPR015421">
    <property type="entry name" value="PyrdxlP-dep_Trfase_major"/>
</dbReference>
<keyword evidence="3 6" id="KW-0808">Transferase</keyword>
<gene>
    <name evidence="6" type="ORF">NYR52_02450</name>
</gene>
<proteinExistence type="inferred from homology"/>
<dbReference type="InterPro" id="IPR050103">
    <property type="entry name" value="Class-III_PLP-dep_AT"/>
</dbReference>
<evidence type="ECO:0000313" key="7">
    <source>
        <dbReference type="Proteomes" id="UP001058650"/>
    </source>
</evidence>
<dbReference type="CDD" id="cd00610">
    <property type="entry name" value="OAT_like"/>
    <property type="match status" value="1"/>
</dbReference>
<dbReference type="PROSITE" id="PS00600">
    <property type="entry name" value="AA_TRANSFER_CLASS_3"/>
    <property type="match status" value="1"/>
</dbReference>
<dbReference type="InterPro" id="IPR015422">
    <property type="entry name" value="PyrdxlP-dep_Trfase_small"/>
</dbReference>
<dbReference type="InterPro" id="IPR005814">
    <property type="entry name" value="Aminotrans_3"/>
</dbReference>
<dbReference type="PANTHER" id="PTHR11986">
    <property type="entry name" value="AMINOTRANSFERASE CLASS III"/>
    <property type="match status" value="1"/>
</dbReference>
<sequence length="406" mass="45054">MQTWQQLDQAYIMSTVSRYPIAIGKAEGNYLYDTEGKRYLDLFTGLAVNTLGHSHPRILEALEEQGRRFLHISNLFLNPPAIRLAERLVKHTFGQGKVYFSNSGAEATEAAVKLVHKWIQREQHGRQGIVVLKNSFHGRTLGALRLTRQPGVYQDFPQPDFPVFEVEPNQIDSLMEVCRTHRPAAILVEPILGAGGVVSLERAYLETIEQLCKEEQMLFLVDEIQTGIGRTGKLFAYQHFALSPDVILFAKGIGGGLPLGGLIASAHVADLFQPGDHGTTFAPSPLSAALGNAVLDVLLEDGLLEQGRQVADALWEELHRLQQAHPRVFKGVDGQGMMLGIRTHLSAEHVKRLQSELLEAGILVNVTAKTVVRLLPPLTLTRAEVTFFIETLERLITQMEPAWEVN</sequence>
<evidence type="ECO:0000256" key="4">
    <source>
        <dbReference type="ARBA" id="ARBA00022898"/>
    </source>
</evidence>
<evidence type="ECO:0000256" key="3">
    <source>
        <dbReference type="ARBA" id="ARBA00022679"/>
    </source>
</evidence>
<keyword evidence="2 6" id="KW-0032">Aminotransferase</keyword>
<dbReference type="Gene3D" id="3.90.1150.10">
    <property type="entry name" value="Aspartate Aminotransferase, domain 1"/>
    <property type="match status" value="1"/>
</dbReference>
<reference evidence="6" key="1">
    <citation type="submission" date="2022-08" db="EMBL/GenBank/DDBJ databases">
        <title>The complete genome sequence of the thermophilic bacterium Laceyella sacchari FBKL4.010 reveals the basis for tetramethylpyrazine biosynthesis in Moutai-flavor Daqu.</title>
        <authorList>
            <person name="Li D."/>
            <person name="Huang W."/>
            <person name="Wang C."/>
            <person name="Qiu S."/>
        </authorList>
    </citation>
    <scope>NUCLEOTIDE SEQUENCE</scope>
    <source>
        <strain evidence="6">FBKL4.014</strain>
    </source>
</reference>
<organism evidence="6 7">
    <name type="scientific">Laceyella sacchari</name>
    <name type="common">Thermoactinomyces thalpophilus</name>
    <dbReference type="NCBI Taxonomy" id="37482"/>
    <lineage>
        <taxon>Bacteria</taxon>
        <taxon>Bacillati</taxon>
        <taxon>Bacillota</taxon>
        <taxon>Bacilli</taxon>
        <taxon>Bacillales</taxon>
        <taxon>Thermoactinomycetaceae</taxon>
        <taxon>Laceyella</taxon>
    </lineage>
</organism>
<evidence type="ECO:0000256" key="2">
    <source>
        <dbReference type="ARBA" id="ARBA00022576"/>
    </source>
</evidence>
<name>A0ABY5U336_LACSH</name>
<dbReference type="Pfam" id="PF00202">
    <property type="entry name" value="Aminotran_3"/>
    <property type="match status" value="1"/>
</dbReference>
<evidence type="ECO:0000256" key="1">
    <source>
        <dbReference type="ARBA" id="ARBA00001933"/>
    </source>
</evidence>
<dbReference type="SUPFAM" id="SSF53383">
    <property type="entry name" value="PLP-dependent transferases"/>
    <property type="match status" value="1"/>
</dbReference>
<dbReference type="GO" id="GO:0003992">
    <property type="term" value="F:N2-acetyl-L-ornithine:2-oxoglutarate 5-aminotransferase activity"/>
    <property type="evidence" value="ECO:0007669"/>
    <property type="project" value="UniProtKB-EC"/>
</dbReference>
<evidence type="ECO:0000313" key="6">
    <source>
        <dbReference type="EMBL" id="UWE04047.1"/>
    </source>
</evidence>
<keyword evidence="4 5" id="KW-0663">Pyridoxal phosphate</keyword>
<dbReference type="EC" id="2.6.1.11" evidence="6"/>
<dbReference type="Proteomes" id="UP001058650">
    <property type="component" value="Chromosome"/>
</dbReference>
<accession>A0ABY5U336</accession>
<comment type="cofactor">
    <cofactor evidence="1">
        <name>pyridoxal 5'-phosphate</name>
        <dbReference type="ChEBI" id="CHEBI:597326"/>
    </cofactor>
</comment>
<dbReference type="InterPro" id="IPR015424">
    <property type="entry name" value="PyrdxlP-dep_Trfase"/>
</dbReference>
<evidence type="ECO:0000256" key="5">
    <source>
        <dbReference type="RuleBase" id="RU003560"/>
    </source>
</evidence>
<dbReference type="PANTHER" id="PTHR11986:SF79">
    <property type="entry name" value="ACETYLORNITHINE AMINOTRANSFERASE, MITOCHONDRIAL"/>
    <property type="match status" value="1"/>
</dbReference>